<dbReference type="GO" id="GO:0003700">
    <property type="term" value="F:DNA-binding transcription factor activity"/>
    <property type="evidence" value="ECO:0007669"/>
    <property type="project" value="InterPro"/>
</dbReference>
<dbReference type="Gene3D" id="3.20.80.10">
    <property type="entry name" value="Regulatory factor, effector binding domain"/>
    <property type="match status" value="1"/>
</dbReference>
<organism evidence="3 4">
    <name type="scientific">Mycolicibacterium vanbaalenii</name>
    <name type="common">Mycobacterium vanbaalenii</name>
    <dbReference type="NCBI Taxonomy" id="110539"/>
    <lineage>
        <taxon>Bacteria</taxon>
        <taxon>Bacillati</taxon>
        <taxon>Actinomycetota</taxon>
        <taxon>Actinomycetes</taxon>
        <taxon>Mycobacteriales</taxon>
        <taxon>Mycobacteriaceae</taxon>
        <taxon>Mycolicibacterium</taxon>
    </lineage>
</organism>
<dbReference type="PROSITE" id="PS50937">
    <property type="entry name" value="HTH_MERR_2"/>
    <property type="match status" value="1"/>
</dbReference>
<dbReference type="EMBL" id="CACSIP010000054">
    <property type="protein sequence ID" value="CAA0134487.1"/>
    <property type="molecule type" value="Genomic_DNA"/>
</dbReference>
<dbReference type="SUPFAM" id="SSF46955">
    <property type="entry name" value="Putative DNA-binding domain"/>
    <property type="match status" value="1"/>
</dbReference>
<dbReference type="InterPro" id="IPR010499">
    <property type="entry name" value="AraC_E-bd"/>
</dbReference>
<evidence type="ECO:0000259" key="2">
    <source>
        <dbReference type="PROSITE" id="PS50937"/>
    </source>
</evidence>
<keyword evidence="4" id="KW-1185">Reference proteome</keyword>
<reference evidence="3 4" key="1">
    <citation type="submission" date="2019-11" db="EMBL/GenBank/DDBJ databases">
        <authorList>
            <person name="Holert J."/>
        </authorList>
    </citation>
    <scope>NUCLEOTIDE SEQUENCE [LARGE SCALE GENOMIC DNA]</scope>
    <source>
        <strain evidence="3">BC8_1</strain>
    </source>
</reference>
<dbReference type="SMART" id="SM00871">
    <property type="entry name" value="AraC_E_bind"/>
    <property type="match status" value="1"/>
</dbReference>
<evidence type="ECO:0000313" key="3">
    <source>
        <dbReference type="EMBL" id="CAA0134487.1"/>
    </source>
</evidence>
<dbReference type="Gene3D" id="1.10.1660.10">
    <property type="match status" value="1"/>
</dbReference>
<proteinExistence type="predicted"/>
<feature type="domain" description="HTH merR-type" evidence="2">
    <location>
        <begin position="27"/>
        <end position="97"/>
    </location>
</feature>
<dbReference type="Proteomes" id="UP000430146">
    <property type="component" value="Unassembled WGS sequence"/>
</dbReference>
<dbReference type="InterPro" id="IPR000551">
    <property type="entry name" value="MerR-type_HTH_dom"/>
</dbReference>
<gene>
    <name evidence="3" type="primary">bmrR</name>
    <name evidence="3" type="ORF">AELLOGFF_06364</name>
</gene>
<dbReference type="InterPro" id="IPR047057">
    <property type="entry name" value="MerR_fam"/>
</dbReference>
<dbReference type="Pfam" id="PF06445">
    <property type="entry name" value="GyrI-like"/>
    <property type="match status" value="1"/>
</dbReference>
<dbReference type="InterPro" id="IPR029442">
    <property type="entry name" value="GyrI-like"/>
</dbReference>
<accession>A0A5S9RA07</accession>
<dbReference type="AlphaFoldDB" id="A0A5S9RA07"/>
<dbReference type="SMART" id="SM00422">
    <property type="entry name" value="HTH_MERR"/>
    <property type="match status" value="1"/>
</dbReference>
<dbReference type="Pfam" id="PF13411">
    <property type="entry name" value="MerR_1"/>
    <property type="match status" value="1"/>
</dbReference>
<dbReference type="PANTHER" id="PTHR30204:SF97">
    <property type="entry name" value="MERR FAMILY REGULATORY PROTEIN"/>
    <property type="match status" value="1"/>
</dbReference>
<keyword evidence="1" id="KW-0238">DNA-binding</keyword>
<dbReference type="GO" id="GO:0003677">
    <property type="term" value="F:DNA binding"/>
    <property type="evidence" value="ECO:0007669"/>
    <property type="project" value="UniProtKB-KW"/>
</dbReference>
<dbReference type="SUPFAM" id="SSF55136">
    <property type="entry name" value="Probable bacterial effector-binding domain"/>
    <property type="match status" value="1"/>
</dbReference>
<dbReference type="CDD" id="cd01107">
    <property type="entry name" value="HTH_BmrR"/>
    <property type="match status" value="1"/>
</dbReference>
<name>A0A5S9RA07_MYCVN</name>
<dbReference type="InterPro" id="IPR011256">
    <property type="entry name" value="Reg_factor_effector_dom_sf"/>
</dbReference>
<dbReference type="InterPro" id="IPR009061">
    <property type="entry name" value="DNA-bd_dom_put_sf"/>
</dbReference>
<protein>
    <submittedName>
        <fullName evidence="3">Multidrug-efflux transporter 1 regulator</fullName>
    </submittedName>
</protein>
<dbReference type="PANTHER" id="PTHR30204">
    <property type="entry name" value="REDOX-CYCLING DRUG-SENSING TRANSCRIPTIONAL ACTIVATOR SOXR"/>
    <property type="match status" value="1"/>
</dbReference>
<evidence type="ECO:0000313" key="4">
    <source>
        <dbReference type="Proteomes" id="UP000430146"/>
    </source>
</evidence>
<sequence length="318" mass="34929">MLQSAIYCVVERLAARRQECGKGMRSQLTIGEFATVTHLSVRTLRRYHEAGLLEPATVDPFTGYRYYEPEQISTAQVIHQLRRLDVPLAEVQSILATDDPVKRADVIAGHLRRLEAELNRTQAAVTSLRRLLHPDPADVHVELRSVPARTVAAITEQVRVGDSLEWYDSAMAELDAAYPLEERTGPPGGRYANELFAHGAGVMTVFRPVRTPRPSGRIEVIELPAADLAVAVHSGPHDDLDVTYGRLGAWVVAHALSVDGPIHEIYQVGPRDTEMPERWRTEIGWPVFQLAPLSGTDHGDHVTVAPAASPIRSATASG</sequence>
<evidence type="ECO:0000256" key="1">
    <source>
        <dbReference type="ARBA" id="ARBA00023125"/>
    </source>
</evidence>